<dbReference type="AlphaFoldDB" id="A0A9X1YNR7"/>
<sequence length="155" mass="16107">MRPIPKSLATLALLACTAPLSCLAASSAASSVSDSLTQSSASISNSLTDSSHSSSPDNKQAQGDFQVIDVAEVAGQPGVVELHLMPVATNTKGAEMYLRLPRVAADQGHVDTGAIVTALQRPYGIEFAANQPRAAFFLALADDVVRDMKLTPVTL</sequence>
<evidence type="ECO:0000313" key="4">
    <source>
        <dbReference type="Proteomes" id="UP001139353"/>
    </source>
</evidence>
<accession>A0A9X1YNR7</accession>
<keyword evidence="2" id="KW-0732">Signal</keyword>
<evidence type="ECO:0000256" key="2">
    <source>
        <dbReference type="SAM" id="SignalP"/>
    </source>
</evidence>
<reference evidence="3" key="1">
    <citation type="submission" date="2021-11" db="EMBL/GenBank/DDBJ databases">
        <title>BS-T2-15 a new species belonging to the Comamonadaceae family isolated from the soil of a French oak forest.</title>
        <authorList>
            <person name="Mieszkin S."/>
            <person name="Alain K."/>
        </authorList>
    </citation>
    <scope>NUCLEOTIDE SEQUENCE</scope>
    <source>
        <strain evidence="3">BS-T2-15</strain>
    </source>
</reference>
<dbReference type="RefSeq" id="WP_275680972.1">
    <property type="nucleotide sequence ID" value="NZ_JAJLJH010000001.1"/>
</dbReference>
<protein>
    <submittedName>
        <fullName evidence="3">Uncharacterized protein</fullName>
    </submittedName>
</protein>
<dbReference type="EMBL" id="JAJLJH010000001">
    <property type="protein sequence ID" value="MCK9684951.1"/>
    <property type="molecule type" value="Genomic_DNA"/>
</dbReference>
<keyword evidence="4" id="KW-1185">Reference proteome</keyword>
<proteinExistence type="predicted"/>
<gene>
    <name evidence="3" type="ORF">LPC04_04430</name>
</gene>
<feature type="region of interest" description="Disordered" evidence="1">
    <location>
        <begin position="42"/>
        <end position="61"/>
    </location>
</feature>
<dbReference type="Proteomes" id="UP001139353">
    <property type="component" value="Unassembled WGS sequence"/>
</dbReference>
<organism evidence="3 4">
    <name type="scientific">Scleromatobacter humisilvae</name>
    <dbReference type="NCBI Taxonomy" id="2897159"/>
    <lineage>
        <taxon>Bacteria</taxon>
        <taxon>Pseudomonadati</taxon>
        <taxon>Pseudomonadota</taxon>
        <taxon>Betaproteobacteria</taxon>
        <taxon>Burkholderiales</taxon>
        <taxon>Sphaerotilaceae</taxon>
        <taxon>Scleromatobacter</taxon>
    </lineage>
</organism>
<comment type="caution">
    <text evidence="3">The sequence shown here is derived from an EMBL/GenBank/DDBJ whole genome shotgun (WGS) entry which is preliminary data.</text>
</comment>
<feature type="chain" id="PRO_5040759984" evidence="2">
    <location>
        <begin position="25"/>
        <end position="155"/>
    </location>
</feature>
<evidence type="ECO:0000256" key="1">
    <source>
        <dbReference type="SAM" id="MobiDB-lite"/>
    </source>
</evidence>
<feature type="signal peptide" evidence="2">
    <location>
        <begin position="1"/>
        <end position="24"/>
    </location>
</feature>
<evidence type="ECO:0000313" key="3">
    <source>
        <dbReference type="EMBL" id="MCK9684951.1"/>
    </source>
</evidence>
<name>A0A9X1YNR7_9BURK</name>
<feature type="compositionally biased region" description="Low complexity" evidence="1">
    <location>
        <begin position="42"/>
        <end position="55"/>
    </location>
</feature>